<dbReference type="InterPro" id="IPR002156">
    <property type="entry name" value="RNaseH_domain"/>
</dbReference>
<dbReference type="Pfam" id="PF13456">
    <property type="entry name" value="RVT_3"/>
    <property type="match status" value="1"/>
</dbReference>
<protein>
    <recommendedName>
        <fullName evidence="2">RNase H type-1 domain-containing protein</fullName>
    </recommendedName>
</protein>
<dbReference type="AlphaFoldDB" id="A0A835B495"/>
<evidence type="ECO:0000313" key="3">
    <source>
        <dbReference type="EMBL" id="KAF8686692.1"/>
    </source>
</evidence>
<sequence length="215" mass="23357">MTRVVVTLWAVWHARRKALHENVFQGPLSTHAFINRFITDLGVSIPERNVGRQSQGPLPSWIPPPQGHTKINVDAAISKNSGFATVVAVARDDTGTFIGASTVVSYGTTDPKTMEAMACREGLALANDLLLRKVRLAGDCTNVIRSCGGAAMGPYGHIIQENKRKRRVSRTSSSSMNDEKQTTTHTTWLGVPFSIQSVGMCGSSIRPRAFVILIL</sequence>
<dbReference type="EMBL" id="JACEFO010002063">
    <property type="protein sequence ID" value="KAF8686692.1"/>
    <property type="molecule type" value="Genomic_DNA"/>
</dbReference>
<dbReference type="InterPro" id="IPR012337">
    <property type="entry name" value="RNaseH-like_sf"/>
</dbReference>
<evidence type="ECO:0000256" key="1">
    <source>
        <dbReference type="SAM" id="MobiDB-lite"/>
    </source>
</evidence>
<organism evidence="3 4">
    <name type="scientific">Digitaria exilis</name>
    <dbReference type="NCBI Taxonomy" id="1010633"/>
    <lineage>
        <taxon>Eukaryota</taxon>
        <taxon>Viridiplantae</taxon>
        <taxon>Streptophyta</taxon>
        <taxon>Embryophyta</taxon>
        <taxon>Tracheophyta</taxon>
        <taxon>Spermatophyta</taxon>
        <taxon>Magnoliopsida</taxon>
        <taxon>Liliopsida</taxon>
        <taxon>Poales</taxon>
        <taxon>Poaceae</taxon>
        <taxon>PACMAD clade</taxon>
        <taxon>Panicoideae</taxon>
        <taxon>Panicodae</taxon>
        <taxon>Paniceae</taxon>
        <taxon>Anthephorinae</taxon>
        <taxon>Digitaria</taxon>
    </lineage>
</organism>
<accession>A0A835B495</accession>
<dbReference type="OrthoDB" id="691592at2759"/>
<dbReference type="SUPFAM" id="SSF53098">
    <property type="entry name" value="Ribonuclease H-like"/>
    <property type="match status" value="1"/>
</dbReference>
<reference evidence="3" key="1">
    <citation type="submission" date="2020-07" db="EMBL/GenBank/DDBJ databases">
        <title>Genome sequence and genetic diversity analysis of an under-domesticated orphan crop, white fonio (Digitaria exilis).</title>
        <authorList>
            <person name="Bennetzen J.L."/>
            <person name="Chen S."/>
            <person name="Ma X."/>
            <person name="Wang X."/>
            <person name="Yssel A.E.J."/>
            <person name="Chaluvadi S.R."/>
            <person name="Johnson M."/>
            <person name="Gangashetty P."/>
            <person name="Hamidou F."/>
            <person name="Sanogo M.D."/>
            <person name="Zwaenepoel A."/>
            <person name="Wallace J."/>
            <person name="Van De Peer Y."/>
            <person name="Van Deynze A."/>
        </authorList>
    </citation>
    <scope>NUCLEOTIDE SEQUENCE</scope>
    <source>
        <tissue evidence="3">Leaves</tissue>
    </source>
</reference>
<dbReference type="Proteomes" id="UP000636709">
    <property type="component" value="Unassembled WGS sequence"/>
</dbReference>
<proteinExistence type="predicted"/>
<evidence type="ECO:0000259" key="2">
    <source>
        <dbReference type="Pfam" id="PF13456"/>
    </source>
</evidence>
<gene>
    <name evidence="3" type="ORF">HU200_043525</name>
</gene>
<feature type="domain" description="RNase H type-1" evidence="2">
    <location>
        <begin position="72"/>
        <end position="145"/>
    </location>
</feature>
<dbReference type="InterPro" id="IPR044730">
    <property type="entry name" value="RNase_H-like_dom_plant"/>
</dbReference>
<dbReference type="Gene3D" id="3.30.420.10">
    <property type="entry name" value="Ribonuclease H-like superfamily/Ribonuclease H"/>
    <property type="match status" value="1"/>
</dbReference>
<dbReference type="InterPro" id="IPR036397">
    <property type="entry name" value="RNaseH_sf"/>
</dbReference>
<keyword evidence="4" id="KW-1185">Reference proteome</keyword>
<dbReference type="PANTHER" id="PTHR47074">
    <property type="entry name" value="BNAC02G40300D PROTEIN"/>
    <property type="match status" value="1"/>
</dbReference>
<feature type="region of interest" description="Disordered" evidence="1">
    <location>
        <begin position="162"/>
        <end position="183"/>
    </location>
</feature>
<evidence type="ECO:0000313" key="4">
    <source>
        <dbReference type="Proteomes" id="UP000636709"/>
    </source>
</evidence>
<dbReference type="InterPro" id="IPR052929">
    <property type="entry name" value="RNase_H-like_EbsB-rel"/>
</dbReference>
<dbReference type="PANTHER" id="PTHR47074:SF73">
    <property type="entry name" value="OS04G0448401 PROTEIN"/>
    <property type="match status" value="1"/>
</dbReference>
<dbReference type="GO" id="GO:0004523">
    <property type="term" value="F:RNA-DNA hybrid ribonuclease activity"/>
    <property type="evidence" value="ECO:0007669"/>
    <property type="project" value="InterPro"/>
</dbReference>
<dbReference type="CDD" id="cd06222">
    <property type="entry name" value="RNase_H_like"/>
    <property type="match status" value="1"/>
</dbReference>
<name>A0A835B495_9POAL</name>
<dbReference type="GO" id="GO:0003676">
    <property type="term" value="F:nucleic acid binding"/>
    <property type="evidence" value="ECO:0007669"/>
    <property type="project" value="InterPro"/>
</dbReference>
<comment type="caution">
    <text evidence="3">The sequence shown here is derived from an EMBL/GenBank/DDBJ whole genome shotgun (WGS) entry which is preliminary data.</text>
</comment>